<comment type="caution">
    <text evidence="2">The sequence shown here is derived from an EMBL/GenBank/DDBJ whole genome shotgun (WGS) entry which is preliminary data.</text>
</comment>
<evidence type="ECO:0000313" key="3">
    <source>
        <dbReference type="Proteomes" id="UP000265520"/>
    </source>
</evidence>
<dbReference type="SUPFAM" id="SSF53784">
    <property type="entry name" value="Phosphofructokinase"/>
    <property type="match status" value="1"/>
</dbReference>
<dbReference type="InterPro" id="IPR035966">
    <property type="entry name" value="PKF_sf"/>
</dbReference>
<dbReference type="EMBL" id="LXQA010027883">
    <property type="protein sequence ID" value="MCH94670.1"/>
    <property type="molecule type" value="Genomic_DNA"/>
</dbReference>
<reference evidence="2 3" key="1">
    <citation type="journal article" date="2018" name="Front. Plant Sci.">
        <title>Red Clover (Trifolium pratense) and Zigzag Clover (T. medium) - A Picture of Genomic Similarities and Differences.</title>
        <authorList>
            <person name="Dluhosova J."/>
            <person name="Istvanek J."/>
            <person name="Nedelnik J."/>
            <person name="Repkova J."/>
        </authorList>
    </citation>
    <scope>NUCLEOTIDE SEQUENCE [LARGE SCALE GENOMIC DNA]</scope>
    <source>
        <strain evidence="3">cv. 10/8</strain>
        <tissue evidence="2">Leaf</tissue>
    </source>
</reference>
<keyword evidence="2" id="KW-0418">Kinase</keyword>
<organism evidence="2 3">
    <name type="scientific">Trifolium medium</name>
    <dbReference type="NCBI Taxonomy" id="97028"/>
    <lineage>
        <taxon>Eukaryota</taxon>
        <taxon>Viridiplantae</taxon>
        <taxon>Streptophyta</taxon>
        <taxon>Embryophyta</taxon>
        <taxon>Tracheophyta</taxon>
        <taxon>Spermatophyta</taxon>
        <taxon>Magnoliopsida</taxon>
        <taxon>eudicotyledons</taxon>
        <taxon>Gunneridae</taxon>
        <taxon>Pentapetalae</taxon>
        <taxon>rosids</taxon>
        <taxon>fabids</taxon>
        <taxon>Fabales</taxon>
        <taxon>Fabaceae</taxon>
        <taxon>Papilionoideae</taxon>
        <taxon>50 kb inversion clade</taxon>
        <taxon>NPAAA clade</taxon>
        <taxon>Hologalegina</taxon>
        <taxon>IRL clade</taxon>
        <taxon>Trifolieae</taxon>
        <taxon>Trifolium</taxon>
    </lineage>
</organism>
<protein>
    <submittedName>
        <fullName evidence="2">6-phosphofructokinase 5 chloroplastic-like</fullName>
    </submittedName>
</protein>
<dbReference type="Gene3D" id="3.40.50.450">
    <property type="match status" value="1"/>
</dbReference>
<accession>A0A392N4C7</accession>
<dbReference type="InterPro" id="IPR050929">
    <property type="entry name" value="PFKA"/>
</dbReference>
<dbReference type="GO" id="GO:0003872">
    <property type="term" value="F:6-phosphofructokinase activity"/>
    <property type="evidence" value="ECO:0007669"/>
    <property type="project" value="InterPro"/>
</dbReference>
<evidence type="ECO:0000256" key="1">
    <source>
        <dbReference type="ARBA" id="ARBA00022533"/>
    </source>
</evidence>
<keyword evidence="1" id="KW-0021">Allosteric enzyme</keyword>
<keyword evidence="2" id="KW-0808">Transferase</keyword>
<dbReference type="Proteomes" id="UP000265520">
    <property type="component" value="Unassembled WGS sequence"/>
</dbReference>
<proteinExistence type="predicted"/>
<dbReference type="AlphaFoldDB" id="A0A392N4C7"/>
<feature type="non-terminal residue" evidence="2">
    <location>
        <position position="1"/>
    </location>
</feature>
<name>A0A392N4C7_9FABA</name>
<dbReference type="PANTHER" id="PTHR45770">
    <property type="entry name" value="ATP-DEPENDENT 6-PHOSPHOFRUCTOKINASE 1"/>
    <property type="match status" value="1"/>
</dbReference>
<evidence type="ECO:0000313" key="2">
    <source>
        <dbReference type="EMBL" id="MCH94670.1"/>
    </source>
</evidence>
<feature type="non-terminal residue" evidence="2">
    <location>
        <position position="93"/>
    </location>
</feature>
<sequence length="93" mass="10371">LLSIPKPSKLSLVVLPHPTQHPHLLYAYFILVLVLTAQHYVPYDIAGLNEICWTLGVHRAGPREKIYYKPEEVKAAIVTCGGLCPGLNDVIRQ</sequence>
<keyword evidence="3" id="KW-1185">Reference proteome</keyword>